<dbReference type="InterPro" id="IPR014937">
    <property type="entry name" value="DUF1810"/>
</dbReference>
<proteinExistence type="predicted"/>
<keyword evidence="2" id="KW-1185">Reference proteome</keyword>
<dbReference type="PIRSF" id="PIRSF008546">
    <property type="entry name" value="UCP008546"/>
    <property type="match status" value="1"/>
</dbReference>
<protein>
    <submittedName>
        <fullName evidence="1">Uncharacterized protein (DUF1810 family)</fullName>
    </submittedName>
</protein>
<dbReference type="Proteomes" id="UP000570514">
    <property type="component" value="Unassembled WGS sequence"/>
</dbReference>
<dbReference type="EMBL" id="JAASRM010000001">
    <property type="protein sequence ID" value="NIK87355.1"/>
    <property type="molecule type" value="Genomic_DNA"/>
</dbReference>
<reference evidence="1 2" key="1">
    <citation type="submission" date="2020-03" db="EMBL/GenBank/DDBJ databases">
        <title>Genomic Encyclopedia of Type Strains, Phase IV (KMG-IV): sequencing the most valuable type-strain genomes for metagenomic binning, comparative biology and taxonomic classification.</title>
        <authorList>
            <person name="Goeker M."/>
        </authorList>
    </citation>
    <scope>NUCLEOTIDE SEQUENCE [LARGE SCALE GENOMIC DNA]</scope>
    <source>
        <strain evidence="1 2">DSM 19867</strain>
    </source>
</reference>
<sequence>MNGDLQRFVDAQNRVMAEVRKELTAGRKLSHWMWFVFPQIKGLGHSATAQRYALAGLEEARAFLAHPVLGPRLHECVRLVLAIKARSLAEIFGTPDDLKFRSSMTLFARAADDPLFSEALDRLCNGEEDPETLKRI</sequence>
<evidence type="ECO:0000313" key="1">
    <source>
        <dbReference type="EMBL" id="NIK87355.1"/>
    </source>
</evidence>
<dbReference type="RefSeq" id="WP_243846184.1">
    <property type="nucleotide sequence ID" value="NZ_BAAADC010000001.1"/>
</dbReference>
<dbReference type="Pfam" id="PF08837">
    <property type="entry name" value="DUF1810"/>
    <property type="match status" value="1"/>
</dbReference>
<comment type="caution">
    <text evidence="1">The sequence shown here is derived from an EMBL/GenBank/DDBJ whole genome shotgun (WGS) entry which is preliminary data.</text>
</comment>
<accession>A0A846MVV5</accession>
<dbReference type="InterPro" id="IPR036287">
    <property type="entry name" value="Rv1873-like_sf"/>
</dbReference>
<organism evidence="1 2">
    <name type="scientific">Rhizomicrobium palustre</name>
    <dbReference type="NCBI Taxonomy" id="189966"/>
    <lineage>
        <taxon>Bacteria</taxon>
        <taxon>Pseudomonadati</taxon>
        <taxon>Pseudomonadota</taxon>
        <taxon>Alphaproteobacteria</taxon>
        <taxon>Micropepsales</taxon>
        <taxon>Micropepsaceae</taxon>
        <taxon>Rhizomicrobium</taxon>
    </lineage>
</organism>
<dbReference type="AlphaFoldDB" id="A0A846MVV5"/>
<name>A0A846MVV5_9PROT</name>
<dbReference type="Gene3D" id="1.25.40.380">
    <property type="entry name" value="Protein of unknown function DUF1810"/>
    <property type="match status" value="1"/>
</dbReference>
<gene>
    <name evidence="1" type="ORF">FHS83_000673</name>
</gene>
<evidence type="ECO:0000313" key="2">
    <source>
        <dbReference type="Proteomes" id="UP000570514"/>
    </source>
</evidence>
<dbReference type="SUPFAM" id="SSF140736">
    <property type="entry name" value="Rv1873-like"/>
    <property type="match status" value="1"/>
</dbReference>